<dbReference type="EMBL" id="UOGK01000305">
    <property type="protein sequence ID" value="VAX39926.1"/>
    <property type="molecule type" value="Genomic_DNA"/>
</dbReference>
<proteinExistence type="predicted"/>
<evidence type="ECO:0000256" key="1">
    <source>
        <dbReference type="SAM" id="MobiDB-lite"/>
    </source>
</evidence>
<feature type="compositionally biased region" description="Gly residues" evidence="1">
    <location>
        <begin position="28"/>
        <end position="41"/>
    </location>
</feature>
<protein>
    <submittedName>
        <fullName evidence="2">Uncharacterized protein</fullName>
    </submittedName>
</protein>
<name>A0A3B1DAQ4_9ZZZZ</name>
<feature type="region of interest" description="Disordered" evidence="1">
    <location>
        <begin position="1"/>
        <end position="45"/>
    </location>
</feature>
<dbReference type="AlphaFoldDB" id="A0A3B1DAQ4"/>
<gene>
    <name evidence="2" type="ORF">MNBD_PLANCTO03-2057</name>
</gene>
<sequence>NGSQGWGQGSGSGMTGQWKPGSSMSQGSGSGGPGQGTGGGPDAQAADFMFKTEKANVQNTGGPIIGSRFVFGEQIKGEASAAFGAAIEVAAEQANEEIVNMNVDPQFRDAVKHYYGRLGERVKAEQAKTPAGQEAGGD</sequence>
<feature type="compositionally biased region" description="Low complexity" evidence="1">
    <location>
        <begin position="15"/>
        <end position="27"/>
    </location>
</feature>
<feature type="compositionally biased region" description="Gly residues" evidence="1">
    <location>
        <begin position="1"/>
        <end position="14"/>
    </location>
</feature>
<evidence type="ECO:0000313" key="2">
    <source>
        <dbReference type="EMBL" id="VAX39926.1"/>
    </source>
</evidence>
<organism evidence="2">
    <name type="scientific">hydrothermal vent metagenome</name>
    <dbReference type="NCBI Taxonomy" id="652676"/>
    <lineage>
        <taxon>unclassified sequences</taxon>
        <taxon>metagenomes</taxon>
        <taxon>ecological metagenomes</taxon>
    </lineage>
</organism>
<accession>A0A3B1DAQ4</accession>
<feature type="non-terminal residue" evidence="2">
    <location>
        <position position="1"/>
    </location>
</feature>
<reference evidence="2" key="1">
    <citation type="submission" date="2018-06" db="EMBL/GenBank/DDBJ databases">
        <authorList>
            <person name="Zhirakovskaya E."/>
        </authorList>
    </citation>
    <scope>NUCLEOTIDE SEQUENCE</scope>
</reference>